<dbReference type="InterPro" id="IPR003961">
    <property type="entry name" value="FN3_dom"/>
</dbReference>
<dbReference type="InterPro" id="IPR013783">
    <property type="entry name" value="Ig-like_fold"/>
</dbReference>
<comment type="subcellular location">
    <subcellularLocation>
        <location evidence="1">Membrane</location>
        <topology evidence="1">Single-pass membrane protein</topology>
    </subcellularLocation>
</comment>
<evidence type="ECO:0000259" key="9">
    <source>
        <dbReference type="PROSITE" id="PS50055"/>
    </source>
</evidence>
<dbReference type="InterPro" id="IPR029021">
    <property type="entry name" value="Prot-tyrosine_phosphatase-like"/>
</dbReference>
<dbReference type="Proteomes" id="UP000887575">
    <property type="component" value="Unassembled WGS sequence"/>
</dbReference>
<dbReference type="PANTHER" id="PTHR19134:SF531">
    <property type="entry name" value="TYROSINE-PROTEIN PHOSPHATASE LAR"/>
    <property type="match status" value="1"/>
</dbReference>
<dbReference type="SMART" id="SM00060">
    <property type="entry name" value="FN3"/>
    <property type="match status" value="2"/>
</dbReference>
<feature type="domain" description="Fibronectin type-III" evidence="11">
    <location>
        <begin position="79"/>
        <end position="177"/>
    </location>
</feature>
<feature type="domain" description="Tyrosine specific protein phosphatases" evidence="10">
    <location>
        <begin position="765"/>
        <end position="836"/>
    </location>
</feature>
<evidence type="ECO:0000256" key="4">
    <source>
        <dbReference type="ARBA" id="ARBA00022801"/>
    </source>
</evidence>
<dbReference type="PRINTS" id="PR00700">
    <property type="entry name" value="PRTYPHPHTASE"/>
</dbReference>
<keyword evidence="8" id="KW-1133">Transmembrane helix</keyword>
<dbReference type="SMART" id="SM00194">
    <property type="entry name" value="PTPc"/>
    <property type="match status" value="2"/>
</dbReference>
<evidence type="ECO:0000313" key="12">
    <source>
        <dbReference type="Proteomes" id="UP000887575"/>
    </source>
</evidence>
<sequence length="1146" mass="130048">MIEEADTADIFDAILNRAPGTGDLFPKSSPVTVKAWTIYSLAGKSQDPFDFLTSTTESVQSRWIDGTVNLPFKRPLVGPPTNVRVQATSNSSAVIEWDFDGEQVDGFVVKYIHEPRGTKDTERWTARTVMSPSARHLEIGQLTAHKPYAFCVLAIRQNRQGSCSDPPSTISQLTPLYMVRNLHVKWKTSNSVMLAWEYDSPGRITGFYLNHTGKKEYMDQQLAVKTMFTPGFKKDADSGTREYLWINLRPFMRYTFTVGVLGEQNKQFWPKEVIVLTDPTGPPLVNAPRIDNPPEWVKPGQLSITPTPASEEYGPISHYWIVVIPGNVSYEHVVNMEPRDMELATTEKRAQLARMISAQPTKKVKKSVRFSDDVLTHEYPSYPRKQRALSSHTDGVYVTAKIGAEAMRSLHSAGGKFIIGDERVYDGFTNYPMEPGQKYRLMTRAFAAEQKTNKWEHRPPMSEKTLKLYTDSSPTEMFMSSSALTKNKAATGMWFIGPAVALFVIAIIVFMLVCWWLRCSRKRLPHTHRHGSITKVALGGPINGLPSETSKLLPNESYSQSQRIMNPYDQLNGQMESAMDDYGMTMQSHTNGTIRKGEHAYAPLPIHTSLLPNLVANTISHPPIPISQLAQHIERLRGNNNLGFQQEFESIETGQHFTWEHSNSEYNKHKNRYANVWEEGTAMIVMLTNLEERSRVKCDQYWPSRGTVTYGDIQVTLLETTIFAHYTSRTFRIQALGEPLMREVRQLQYTAWPDHGVPDHPTPFLVFLKRVRTLNPADAGPILSHCSAGIGRTGAFIVIDIMLERLRYENTVDIYGCVTNLRAQRSYMVQTEDQYIFIHDAVLDAVNSGSTEVPANRLYQHVQALSHTQNLEVGSGIDIEFRHLSTMKTTTARCSVASLGCNRHKNRQLAPVPFDNNRMILQMFPGVEGSDYINASWIDGYRERNAYIGTQGPIQATVEDFWRMIWESEAAIIVMLCKTIECNREWSFEYWPQDQGVQIGGVIVEPVAEYNMPQYILREFRISDPQSTVSRTVRHFQYMEWPEQGVPRTADTFLDFIQQVHRTKAQFGVVGPVVVHCGGGAIRSGVFISLALLIDRIHEEHVVDVFTTVKLLRTERSNMVGDKEHYHFLYQAVVEYLSSYDQSAFS</sequence>
<evidence type="ECO:0000256" key="7">
    <source>
        <dbReference type="ARBA" id="ARBA00051722"/>
    </source>
</evidence>
<dbReference type="GO" id="GO:0045202">
    <property type="term" value="C:synapse"/>
    <property type="evidence" value="ECO:0007669"/>
    <property type="project" value="UniProtKB-ARBA"/>
</dbReference>
<dbReference type="SUPFAM" id="SSF49265">
    <property type="entry name" value="Fibronectin type III"/>
    <property type="match status" value="2"/>
</dbReference>
<dbReference type="InterPro" id="IPR036116">
    <property type="entry name" value="FN3_sf"/>
</dbReference>
<dbReference type="InterPro" id="IPR000387">
    <property type="entry name" value="Tyr_Pase_dom"/>
</dbReference>
<reference evidence="13" key="1">
    <citation type="submission" date="2024-02" db="UniProtKB">
        <authorList>
            <consortium name="WormBaseParasite"/>
        </authorList>
    </citation>
    <scope>IDENTIFICATION</scope>
</reference>
<dbReference type="PANTHER" id="PTHR19134">
    <property type="entry name" value="RECEPTOR-TYPE TYROSINE-PROTEIN PHOSPHATASE"/>
    <property type="match status" value="1"/>
</dbReference>
<dbReference type="EC" id="3.1.3.48" evidence="2"/>
<dbReference type="PROSITE" id="PS00383">
    <property type="entry name" value="TYR_PHOSPHATASE_1"/>
    <property type="match status" value="1"/>
</dbReference>
<keyword evidence="12" id="KW-1185">Reference proteome</keyword>
<evidence type="ECO:0000256" key="3">
    <source>
        <dbReference type="ARBA" id="ARBA00022729"/>
    </source>
</evidence>
<feature type="domain" description="Tyrosine specific protein phosphatases" evidence="10">
    <location>
        <begin position="1051"/>
        <end position="1127"/>
    </location>
</feature>
<evidence type="ECO:0000259" key="10">
    <source>
        <dbReference type="PROSITE" id="PS50056"/>
    </source>
</evidence>
<dbReference type="InterPro" id="IPR003595">
    <property type="entry name" value="Tyr_Pase_cat"/>
</dbReference>
<feature type="domain" description="Tyrosine-protein phosphatase" evidence="9">
    <location>
        <begin position="639"/>
        <end position="845"/>
    </location>
</feature>
<dbReference type="SUPFAM" id="SSF52799">
    <property type="entry name" value="(Phosphotyrosine protein) phosphatases II"/>
    <property type="match status" value="2"/>
</dbReference>
<dbReference type="InterPro" id="IPR000242">
    <property type="entry name" value="PTP_cat"/>
</dbReference>
<accession>A0AAF3EEU0</accession>
<proteinExistence type="predicted"/>
<name>A0AAF3EEU0_9BILA</name>
<organism evidence="12 13">
    <name type="scientific">Mesorhabditis belari</name>
    <dbReference type="NCBI Taxonomy" id="2138241"/>
    <lineage>
        <taxon>Eukaryota</taxon>
        <taxon>Metazoa</taxon>
        <taxon>Ecdysozoa</taxon>
        <taxon>Nematoda</taxon>
        <taxon>Chromadorea</taxon>
        <taxon>Rhabditida</taxon>
        <taxon>Rhabditina</taxon>
        <taxon>Rhabditomorpha</taxon>
        <taxon>Rhabditoidea</taxon>
        <taxon>Rhabditidae</taxon>
        <taxon>Mesorhabditinae</taxon>
        <taxon>Mesorhabditis</taxon>
    </lineage>
</organism>
<protein>
    <recommendedName>
        <fullName evidence="2">protein-tyrosine-phosphatase</fullName>
        <ecNumber evidence="2">3.1.3.48</ecNumber>
    </recommendedName>
</protein>
<keyword evidence="6 8" id="KW-0472">Membrane</keyword>
<evidence type="ECO:0000259" key="11">
    <source>
        <dbReference type="PROSITE" id="PS50853"/>
    </source>
</evidence>
<dbReference type="Gene3D" id="2.60.40.10">
    <property type="entry name" value="Immunoglobulins"/>
    <property type="match status" value="2"/>
</dbReference>
<dbReference type="WBParaSite" id="MBELARI_LOCUS12478">
    <property type="protein sequence ID" value="MBELARI_LOCUS12478"/>
    <property type="gene ID" value="MBELARI_LOCUS12478"/>
</dbReference>
<feature type="domain" description="Fibronectin type-III" evidence="11">
    <location>
        <begin position="178"/>
        <end position="280"/>
    </location>
</feature>
<dbReference type="GO" id="GO:0016020">
    <property type="term" value="C:membrane"/>
    <property type="evidence" value="ECO:0007669"/>
    <property type="project" value="UniProtKB-SubCell"/>
</dbReference>
<keyword evidence="3" id="KW-0732">Signal</keyword>
<dbReference type="Pfam" id="PF00041">
    <property type="entry name" value="fn3"/>
    <property type="match status" value="1"/>
</dbReference>
<feature type="transmembrane region" description="Helical" evidence="8">
    <location>
        <begin position="492"/>
        <end position="517"/>
    </location>
</feature>
<comment type="catalytic activity">
    <reaction evidence="7">
        <text>O-phospho-L-tyrosyl-[protein] + H2O = L-tyrosyl-[protein] + phosphate</text>
        <dbReference type="Rhea" id="RHEA:10684"/>
        <dbReference type="Rhea" id="RHEA-COMP:10136"/>
        <dbReference type="Rhea" id="RHEA-COMP:20101"/>
        <dbReference type="ChEBI" id="CHEBI:15377"/>
        <dbReference type="ChEBI" id="CHEBI:43474"/>
        <dbReference type="ChEBI" id="CHEBI:46858"/>
        <dbReference type="ChEBI" id="CHEBI:61978"/>
        <dbReference type="EC" id="3.1.3.48"/>
    </reaction>
</comment>
<dbReference type="Gene3D" id="3.90.190.10">
    <property type="entry name" value="Protein tyrosine phosphatase superfamily"/>
    <property type="match status" value="3"/>
</dbReference>
<dbReference type="PROSITE" id="PS50056">
    <property type="entry name" value="TYR_PHOSPHATASE_2"/>
    <property type="match status" value="2"/>
</dbReference>
<evidence type="ECO:0000256" key="8">
    <source>
        <dbReference type="SAM" id="Phobius"/>
    </source>
</evidence>
<evidence type="ECO:0000256" key="2">
    <source>
        <dbReference type="ARBA" id="ARBA00013064"/>
    </source>
</evidence>
<dbReference type="SMART" id="SM00404">
    <property type="entry name" value="PTPc_motif"/>
    <property type="match status" value="2"/>
</dbReference>
<dbReference type="GO" id="GO:0004725">
    <property type="term" value="F:protein tyrosine phosphatase activity"/>
    <property type="evidence" value="ECO:0007669"/>
    <property type="project" value="UniProtKB-EC"/>
</dbReference>
<evidence type="ECO:0000313" key="13">
    <source>
        <dbReference type="WBParaSite" id="MBELARI_LOCUS12478"/>
    </source>
</evidence>
<feature type="domain" description="Tyrosine-protein phosphatase" evidence="9">
    <location>
        <begin position="877"/>
        <end position="1136"/>
    </location>
</feature>
<dbReference type="InterPro" id="IPR050348">
    <property type="entry name" value="Protein-Tyr_Phosphatase"/>
</dbReference>
<dbReference type="FunFam" id="3.90.190.10:FF:000185">
    <property type="entry name" value="Predicted protein"/>
    <property type="match status" value="1"/>
</dbReference>
<dbReference type="PROSITE" id="PS50853">
    <property type="entry name" value="FN3"/>
    <property type="match status" value="2"/>
</dbReference>
<evidence type="ECO:0000256" key="5">
    <source>
        <dbReference type="ARBA" id="ARBA00022912"/>
    </source>
</evidence>
<evidence type="ECO:0000256" key="1">
    <source>
        <dbReference type="ARBA" id="ARBA00004167"/>
    </source>
</evidence>
<dbReference type="InterPro" id="IPR016130">
    <property type="entry name" value="Tyr_Pase_AS"/>
</dbReference>
<dbReference type="PROSITE" id="PS50055">
    <property type="entry name" value="TYR_PHOSPHATASE_PTP"/>
    <property type="match status" value="2"/>
</dbReference>
<dbReference type="CDD" id="cd00063">
    <property type="entry name" value="FN3"/>
    <property type="match status" value="2"/>
</dbReference>
<keyword evidence="8" id="KW-0812">Transmembrane</keyword>
<keyword evidence="4" id="KW-0378">Hydrolase</keyword>
<dbReference type="FunFam" id="3.90.190.10:FF:000102">
    <property type="entry name" value="Receptor-type tyrosine-protein phosphatase"/>
    <property type="match status" value="1"/>
</dbReference>
<evidence type="ECO:0000256" key="6">
    <source>
        <dbReference type="ARBA" id="ARBA00023136"/>
    </source>
</evidence>
<dbReference type="AlphaFoldDB" id="A0AAF3EEU0"/>
<dbReference type="Pfam" id="PF00102">
    <property type="entry name" value="Y_phosphatase"/>
    <property type="match status" value="2"/>
</dbReference>
<keyword evidence="5" id="KW-0904">Protein phosphatase</keyword>